<sequence>MEKANELFRNAMEIGNMQGYSYKTDVNSFMKKLVKETEKFGSEKKIVIGEERNGFTASYNLQTVKNAIHAIGSGSINRAKDLKDFFDRKADKFGKNGIPKKERKLELIKKKEKKTNEKHIWSKNSCNSNRIATDGGKFDESVVTEEIKVEKERKYLNPETAEIHRP</sequence>
<dbReference type="AlphaFoldDB" id="X6PDR0"/>
<protein>
    <submittedName>
        <fullName evidence="2">Uncharacterized protein</fullName>
    </submittedName>
</protein>
<evidence type="ECO:0000313" key="1">
    <source>
        <dbReference type="EMBL" id="ETO00770.1"/>
    </source>
</evidence>
<accession>X6PDR0</accession>
<dbReference type="EMBL" id="ASPP01001271">
    <property type="protein sequence ID" value="ETO35802.1"/>
    <property type="molecule type" value="Genomic_DNA"/>
</dbReference>
<keyword evidence="3" id="KW-1185">Reference proteome</keyword>
<dbReference type="EMBL" id="ASPP01040078">
    <property type="protein sequence ID" value="ETO00770.1"/>
    <property type="molecule type" value="Genomic_DNA"/>
</dbReference>
<evidence type="ECO:0000313" key="2">
    <source>
        <dbReference type="EMBL" id="ETO35802.1"/>
    </source>
</evidence>
<reference evidence="2 3" key="1">
    <citation type="journal article" date="2013" name="Curr. Biol.">
        <title>The Genome of the Foraminiferan Reticulomyxa filosa.</title>
        <authorList>
            <person name="Glockner G."/>
            <person name="Hulsmann N."/>
            <person name="Schleicher M."/>
            <person name="Noegel A.A."/>
            <person name="Eichinger L."/>
            <person name="Gallinger C."/>
            <person name="Pawlowski J."/>
            <person name="Sierra R."/>
            <person name="Euteneuer U."/>
            <person name="Pillet L."/>
            <person name="Moustafa A."/>
            <person name="Platzer M."/>
            <person name="Groth M."/>
            <person name="Szafranski K."/>
            <person name="Schliwa M."/>
        </authorList>
    </citation>
    <scope>NUCLEOTIDE SEQUENCE [LARGE SCALE GENOMIC DNA]</scope>
</reference>
<organism evidence="2 3">
    <name type="scientific">Reticulomyxa filosa</name>
    <dbReference type="NCBI Taxonomy" id="46433"/>
    <lineage>
        <taxon>Eukaryota</taxon>
        <taxon>Sar</taxon>
        <taxon>Rhizaria</taxon>
        <taxon>Retaria</taxon>
        <taxon>Foraminifera</taxon>
        <taxon>Monothalamids</taxon>
        <taxon>Reticulomyxidae</taxon>
        <taxon>Reticulomyxa</taxon>
    </lineage>
</organism>
<reference evidence="2" key="2">
    <citation type="submission" date="2013-05" db="EMBL/GenBank/DDBJ databases">
        <authorList>
            <person name="Gloeckner G."/>
            <person name="Szafranski K."/>
            <person name="Schliwa M."/>
        </authorList>
    </citation>
    <scope>NUCLEOTIDE SEQUENCE</scope>
</reference>
<evidence type="ECO:0000313" key="3">
    <source>
        <dbReference type="Proteomes" id="UP000023152"/>
    </source>
</evidence>
<comment type="caution">
    <text evidence="2">The sequence shown here is derived from an EMBL/GenBank/DDBJ whole genome shotgun (WGS) entry which is preliminary data.</text>
</comment>
<dbReference type="Proteomes" id="UP000023152">
    <property type="component" value="Unassembled WGS sequence"/>
</dbReference>
<gene>
    <name evidence="2" type="ORF">RFI_01262</name>
    <name evidence="1" type="ORF">RFI_36670</name>
</gene>
<proteinExistence type="predicted"/>
<name>X6PDR0_RETFI</name>